<dbReference type="Pfam" id="PF25273">
    <property type="entry name" value="DUF7869"/>
    <property type="match status" value="1"/>
</dbReference>
<dbReference type="Proteomes" id="UP001153714">
    <property type="component" value="Chromosome 1"/>
</dbReference>
<dbReference type="InterPro" id="IPR057191">
    <property type="entry name" value="DUF7869"/>
</dbReference>
<dbReference type="PANTHER" id="PTHR10773:SF19">
    <property type="match status" value="1"/>
</dbReference>
<evidence type="ECO:0000256" key="1">
    <source>
        <dbReference type="SAM" id="MobiDB-lite"/>
    </source>
</evidence>
<evidence type="ECO:0000259" key="2">
    <source>
        <dbReference type="Pfam" id="PF25273"/>
    </source>
</evidence>
<feature type="domain" description="DUF7869" evidence="2">
    <location>
        <begin position="490"/>
        <end position="610"/>
    </location>
</feature>
<dbReference type="PANTHER" id="PTHR10773">
    <property type="entry name" value="DNA-DIRECTED RNA POLYMERASES I, II, AND III SUBUNIT RPABC2"/>
    <property type="match status" value="1"/>
</dbReference>
<sequence>MASSRSRTLLNLALTNDTPMDNCIEGVNRDEMTVNSSDPFTIEPCNDLTITTSSEKPSAIKILEEKRVVLDPKSGRFVFTDQYQETNTTIPVNAVLDERTGQFVSASFDDLNFTSGSDYSPSESEDLSSESSLSDSGPSYLLLDESSGIITKKKSRKGQGNALNWTRNQRKRKRMQGKEYSSIKRSKEVTGVMERRKERTLKSRCCSETCSKKFGKQCNQVSEEDRKEIFKTFWSLSWDEKKAYVVAMVSHKPVALQTTGTISRRTNTLTYNLKISGDTKVVCKKMFLNTLSLGEWSVSNWVTKNPHTSDIGMVKKNNPVKRQNKKNIAKVNHVKSFLDNLPKMPSHYCRQSTNKQYIDVQYRTWAEVYTDFKKYLTEHDIDNSEKATYKCFLDAVHKTNISIYRPKKDQCDVCFAYKNKNVPEDEYQLHIKSKEQARKEKASDKERCKNGDIQMFTVDLQAVQTIPLLSAGSNYFKTKLCVHQFTIYNESDKNVSCYVWHEAEGGMDSNIFTSCLIDYLQKLEDKSRPIVIYSDGCCAQNRNTTLSNALLYYAKVHHAEIQQKYLVVGHTQMECDSVHASIERKKKGKELYVPADFNTVIKQSRLSQPYQVNYLNYSFFKDFSSINYLKSIRPGTKKGDPCVVNIRALKYTVENEVQYKLSFDEEWQKLPQRKLRQQLQTNDDMTTIPSLYNERLTITKRKYDDLQDLKLMIPADYHDFYDNLPHD</sequence>
<name>A0A9N9N3I3_9NEOP</name>
<proteinExistence type="predicted"/>
<dbReference type="EMBL" id="OU893332">
    <property type="protein sequence ID" value="CAG9782218.1"/>
    <property type="molecule type" value="Genomic_DNA"/>
</dbReference>
<gene>
    <name evidence="3" type="ORF">DIATSA_LOCUS498</name>
</gene>
<feature type="region of interest" description="Disordered" evidence="1">
    <location>
        <begin position="152"/>
        <end position="186"/>
    </location>
</feature>
<dbReference type="OrthoDB" id="7367179at2759"/>
<keyword evidence="4" id="KW-1185">Reference proteome</keyword>
<dbReference type="AlphaFoldDB" id="A0A9N9N3I3"/>
<organism evidence="3 4">
    <name type="scientific">Diatraea saccharalis</name>
    <name type="common">sugarcane borer</name>
    <dbReference type="NCBI Taxonomy" id="40085"/>
    <lineage>
        <taxon>Eukaryota</taxon>
        <taxon>Metazoa</taxon>
        <taxon>Ecdysozoa</taxon>
        <taxon>Arthropoda</taxon>
        <taxon>Hexapoda</taxon>
        <taxon>Insecta</taxon>
        <taxon>Pterygota</taxon>
        <taxon>Neoptera</taxon>
        <taxon>Endopterygota</taxon>
        <taxon>Lepidoptera</taxon>
        <taxon>Glossata</taxon>
        <taxon>Ditrysia</taxon>
        <taxon>Pyraloidea</taxon>
        <taxon>Crambidae</taxon>
        <taxon>Crambinae</taxon>
        <taxon>Diatraea</taxon>
    </lineage>
</organism>
<reference evidence="3" key="1">
    <citation type="submission" date="2021-12" db="EMBL/GenBank/DDBJ databases">
        <authorList>
            <person name="King R."/>
        </authorList>
    </citation>
    <scope>NUCLEOTIDE SEQUENCE</scope>
</reference>
<evidence type="ECO:0000313" key="3">
    <source>
        <dbReference type="EMBL" id="CAG9782218.1"/>
    </source>
</evidence>
<protein>
    <recommendedName>
        <fullName evidence="2">DUF7869 domain-containing protein</fullName>
    </recommendedName>
</protein>
<reference evidence="3" key="2">
    <citation type="submission" date="2022-10" db="EMBL/GenBank/DDBJ databases">
        <authorList>
            <consortium name="ENA_rothamsted_submissions"/>
            <consortium name="culmorum"/>
            <person name="King R."/>
        </authorList>
    </citation>
    <scope>NUCLEOTIDE SEQUENCE</scope>
</reference>
<feature type="region of interest" description="Disordered" evidence="1">
    <location>
        <begin position="115"/>
        <end position="137"/>
    </location>
</feature>
<evidence type="ECO:0000313" key="4">
    <source>
        <dbReference type="Proteomes" id="UP001153714"/>
    </source>
</evidence>
<accession>A0A9N9N3I3</accession>